<protein>
    <submittedName>
        <fullName evidence="1">Uncharacterized protein</fullName>
    </submittedName>
</protein>
<gene>
    <name evidence="1" type="ORF">NH14_006655</name>
</gene>
<sequence length="157" mass="17376">MGELAIILLYYNSAGGVDAVARGHVQIFLFFRYEMAQFQGQEIIEIVRGGSCLRIAPQAGGRLLSWQLHGSPIIRWPDAADWSHPALVRGGNPLLFPFIARHRVDGHIGLWRDAQGLIEVPIHGLAFAAKPTRSMRAPYDLQSETHLTTSHVALHHG</sequence>
<dbReference type="GO" id="GO:0003824">
    <property type="term" value="F:catalytic activity"/>
    <property type="evidence" value="ECO:0007669"/>
    <property type="project" value="InterPro"/>
</dbReference>
<dbReference type="GO" id="GO:0030246">
    <property type="term" value="F:carbohydrate binding"/>
    <property type="evidence" value="ECO:0007669"/>
    <property type="project" value="InterPro"/>
</dbReference>
<evidence type="ECO:0000313" key="1">
    <source>
        <dbReference type="EMBL" id="NLP60841.1"/>
    </source>
</evidence>
<proteinExistence type="predicted"/>
<name>A0A8T6Z829_9BURK</name>
<dbReference type="EMBL" id="JTDB02000001">
    <property type="protein sequence ID" value="NLP60841.1"/>
    <property type="molecule type" value="Genomic_DNA"/>
</dbReference>
<dbReference type="OrthoDB" id="9790727at2"/>
<dbReference type="InterPro" id="IPR011013">
    <property type="entry name" value="Gal_mutarotase_sf_dom"/>
</dbReference>
<accession>A0A8T6Z829</accession>
<dbReference type="Gene3D" id="2.70.98.10">
    <property type="match status" value="1"/>
</dbReference>
<dbReference type="InterPro" id="IPR014718">
    <property type="entry name" value="GH-type_carb-bd"/>
</dbReference>
<dbReference type="GO" id="GO:0005975">
    <property type="term" value="P:carbohydrate metabolic process"/>
    <property type="evidence" value="ECO:0007669"/>
    <property type="project" value="InterPro"/>
</dbReference>
<organism evidence="1 2">
    <name type="scientific">Paraburkholderia sacchari</name>
    <dbReference type="NCBI Taxonomy" id="159450"/>
    <lineage>
        <taxon>Bacteria</taxon>
        <taxon>Pseudomonadati</taxon>
        <taxon>Pseudomonadota</taxon>
        <taxon>Betaproteobacteria</taxon>
        <taxon>Burkholderiales</taxon>
        <taxon>Burkholderiaceae</taxon>
        <taxon>Paraburkholderia</taxon>
    </lineage>
</organism>
<keyword evidence="2" id="KW-1185">Reference proteome</keyword>
<dbReference type="SUPFAM" id="SSF74650">
    <property type="entry name" value="Galactose mutarotase-like"/>
    <property type="match status" value="1"/>
</dbReference>
<dbReference type="Proteomes" id="UP000030460">
    <property type="component" value="Unassembled WGS sequence"/>
</dbReference>
<reference evidence="1" key="1">
    <citation type="journal article" date="2015" name="Genome Announc.">
        <title>Draft Genome Sequence of the Polyhydroxyalkanoate-Producing Bacterium Burkholderia sacchari LMG 19450 Isolated from Brazilian Sugarcane Plantation Soil.</title>
        <authorList>
            <person name="Alexandrino P.M."/>
            <person name="Mendonca T.T."/>
            <person name="Guaman Bautista L.P."/>
            <person name="Cherix J."/>
            <person name="Lozano-Sakalauskas G.C."/>
            <person name="Fujita A."/>
            <person name="Ramos Filho E."/>
            <person name="Long P."/>
            <person name="Padilla G."/>
            <person name="Taciro M.K."/>
            <person name="Gomez J.G."/>
            <person name="Silva L.F."/>
        </authorList>
    </citation>
    <scope>NUCLEOTIDE SEQUENCE</scope>
    <source>
        <strain evidence="1">LMG 19450</strain>
    </source>
</reference>
<reference evidence="1" key="2">
    <citation type="submission" date="2020-04" db="EMBL/GenBank/DDBJ databases">
        <authorList>
            <person name="Alexandrino P."/>
            <person name="Mendonca T."/>
            <person name="Guaman L."/>
            <person name="Cherix J."/>
            <person name="Lozano-Sakalauskas G."/>
            <person name="Fujita A."/>
            <person name="Filho E.R."/>
            <person name="Long P."/>
            <person name="Padilla G."/>
            <person name="Taciro M.K."/>
            <person name="Gomez J.G."/>
            <person name="Silva L.F."/>
            <person name="Torres M."/>
        </authorList>
    </citation>
    <scope>NUCLEOTIDE SEQUENCE</scope>
    <source>
        <strain evidence="1">LMG 19450</strain>
    </source>
</reference>
<comment type="caution">
    <text evidence="1">The sequence shown here is derived from an EMBL/GenBank/DDBJ whole genome shotgun (WGS) entry which is preliminary data.</text>
</comment>
<dbReference type="AlphaFoldDB" id="A0A8T6Z829"/>
<evidence type="ECO:0000313" key="2">
    <source>
        <dbReference type="Proteomes" id="UP000030460"/>
    </source>
</evidence>